<evidence type="ECO:0000256" key="5">
    <source>
        <dbReference type="ARBA" id="ARBA00023239"/>
    </source>
</evidence>
<evidence type="ECO:0000256" key="7">
    <source>
        <dbReference type="SAM" id="MobiDB-lite"/>
    </source>
</evidence>
<dbReference type="EC" id="4.3.1.17" evidence="3"/>
<evidence type="ECO:0000313" key="9">
    <source>
        <dbReference type="EMBL" id="KAJ2843108.1"/>
    </source>
</evidence>
<dbReference type="InterPro" id="IPR001926">
    <property type="entry name" value="TrpB-like_PALP"/>
</dbReference>
<feature type="region of interest" description="Disordered" evidence="7">
    <location>
        <begin position="220"/>
        <end position="242"/>
    </location>
</feature>
<feature type="domain" description="Tryptophan synthase beta chain-like PALP" evidence="8">
    <location>
        <begin position="14"/>
        <end position="228"/>
    </location>
</feature>
<proteinExistence type="inferred from homology"/>
<comment type="caution">
    <text evidence="9">The sequence shown here is derived from an EMBL/GenBank/DDBJ whole genome shotgun (WGS) entry which is preliminary data.</text>
</comment>
<dbReference type="PANTHER" id="PTHR48078">
    <property type="entry name" value="THREONINE DEHYDRATASE, MITOCHONDRIAL-RELATED"/>
    <property type="match status" value="1"/>
</dbReference>
<evidence type="ECO:0000256" key="3">
    <source>
        <dbReference type="ARBA" id="ARBA00012093"/>
    </source>
</evidence>
<dbReference type="GO" id="GO:0006567">
    <property type="term" value="P:L-threonine catabolic process"/>
    <property type="evidence" value="ECO:0007669"/>
    <property type="project" value="TreeGrafter"/>
</dbReference>
<dbReference type="GO" id="GO:0030170">
    <property type="term" value="F:pyridoxal phosphate binding"/>
    <property type="evidence" value="ECO:0007669"/>
    <property type="project" value="InterPro"/>
</dbReference>
<evidence type="ECO:0000256" key="6">
    <source>
        <dbReference type="ARBA" id="ARBA00049406"/>
    </source>
</evidence>
<protein>
    <recommendedName>
        <fullName evidence="3">L-serine ammonia-lyase</fullName>
        <ecNumber evidence="3">4.3.1.17</ecNumber>
    </recommendedName>
</protein>
<dbReference type="InterPro" id="IPR000634">
    <property type="entry name" value="Ser/Thr_deHydtase_PyrdxlP-BS"/>
</dbReference>
<dbReference type="GO" id="GO:0004794">
    <property type="term" value="F:threonine deaminase activity"/>
    <property type="evidence" value="ECO:0007669"/>
    <property type="project" value="TreeGrafter"/>
</dbReference>
<sequence length="437" mass="46104">MTHDKQTDSERSLHTPTPLLYSASMSRQAGCNIWLKLENMQPTQSFKIRGIGSLCAQAVVEQSATHLVAVGDTNTALAVAYSARQLGVPATIYVSSSCGHGPPIRAKVELEGAAIVEHGRTLKEAYIAAREFVDKTAGVCMIDSADDPAVIAGYATIASEINIQLQRQEPAAIVTTVGSGALLSGLITGLQRCQWQRVPVIAVETHNTNSFQQALLADSKDQRVAGSGPGSANTPSLLPPLEGALEMDSDIKPLKSLSRPTSRPASDGPGQQPARMRFATDQRASEPTVATCLLAGSTCASALELTREHPVVPLSITEAMAVEACRRLLDEHQLLVEIGSAAALSVVGKGLLHQIVPALDHRCHVVVVVTGGANINFERLEACRQRFPYPAPIIAKSGQEIFMRMLDSVLPSTSGDFAAATATSSSHETPTATAGPP</sequence>
<evidence type="ECO:0000256" key="1">
    <source>
        <dbReference type="ARBA" id="ARBA00001933"/>
    </source>
</evidence>
<dbReference type="GO" id="GO:0009097">
    <property type="term" value="P:isoleucine biosynthetic process"/>
    <property type="evidence" value="ECO:0007669"/>
    <property type="project" value="TreeGrafter"/>
</dbReference>
<reference evidence="9" key="1">
    <citation type="submission" date="2022-07" db="EMBL/GenBank/DDBJ databases">
        <title>Phylogenomic reconstructions and comparative analyses of Kickxellomycotina fungi.</title>
        <authorList>
            <person name="Reynolds N.K."/>
            <person name="Stajich J.E."/>
            <person name="Barry K."/>
            <person name="Grigoriev I.V."/>
            <person name="Crous P."/>
            <person name="Smith M.E."/>
        </authorList>
    </citation>
    <scope>NUCLEOTIDE SEQUENCE</scope>
    <source>
        <strain evidence="9">NRRL 1566</strain>
    </source>
</reference>
<dbReference type="Pfam" id="PF00291">
    <property type="entry name" value="PALP"/>
    <property type="match status" value="1"/>
</dbReference>
<dbReference type="OrthoDB" id="7773036at2759"/>
<evidence type="ECO:0000313" key="10">
    <source>
        <dbReference type="Proteomes" id="UP001139887"/>
    </source>
</evidence>
<dbReference type="PROSITE" id="PS00165">
    <property type="entry name" value="DEHYDRATASE_SER_THR"/>
    <property type="match status" value="1"/>
</dbReference>
<dbReference type="GO" id="GO:0006565">
    <property type="term" value="P:L-serine catabolic process"/>
    <property type="evidence" value="ECO:0007669"/>
    <property type="project" value="TreeGrafter"/>
</dbReference>
<dbReference type="GO" id="GO:0003941">
    <property type="term" value="F:L-serine ammonia-lyase activity"/>
    <property type="evidence" value="ECO:0007669"/>
    <property type="project" value="UniProtKB-EC"/>
</dbReference>
<keyword evidence="5 9" id="KW-0456">Lyase</keyword>
<name>A0A9W8I7A1_9FUNG</name>
<keyword evidence="10" id="KW-1185">Reference proteome</keyword>
<comment type="catalytic activity">
    <reaction evidence="6">
        <text>L-serine = pyruvate + NH4(+)</text>
        <dbReference type="Rhea" id="RHEA:19169"/>
        <dbReference type="ChEBI" id="CHEBI:15361"/>
        <dbReference type="ChEBI" id="CHEBI:28938"/>
        <dbReference type="ChEBI" id="CHEBI:33384"/>
        <dbReference type="EC" id="4.3.1.17"/>
    </reaction>
</comment>
<dbReference type="AlphaFoldDB" id="A0A9W8I7A1"/>
<organism evidence="9 10">
    <name type="scientific">Coemansia brasiliensis</name>
    <dbReference type="NCBI Taxonomy" id="2650707"/>
    <lineage>
        <taxon>Eukaryota</taxon>
        <taxon>Fungi</taxon>
        <taxon>Fungi incertae sedis</taxon>
        <taxon>Zoopagomycota</taxon>
        <taxon>Kickxellomycotina</taxon>
        <taxon>Kickxellomycetes</taxon>
        <taxon>Kickxellales</taxon>
        <taxon>Kickxellaceae</taxon>
        <taxon>Coemansia</taxon>
    </lineage>
</organism>
<dbReference type="Gene3D" id="3.40.50.1100">
    <property type="match status" value="3"/>
</dbReference>
<evidence type="ECO:0000256" key="4">
    <source>
        <dbReference type="ARBA" id="ARBA00022898"/>
    </source>
</evidence>
<dbReference type="SUPFAM" id="SSF53686">
    <property type="entry name" value="Tryptophan synthase beta subunit-like PLP-dependent enzymes"/>
    <property type="match status" value="1"/>
</dbReference>
<evidence type="ECO:0000256" key="2">
    <source>
        <dbReference type="ARBA" id="ARBA00010869"/>
    </source>
</evidence>
<gene>
    <name evidence="9" type="primary">CHA1</name>
    <name evidence="9" type="ORF">IWW36_005668</name>
</gene>
<dbReference type="PANTHER" id="PTHR48078:SF2">
    <property type="entry name" value="CATABOLIC L-SERINE_THREONINE DEHYDRATASE"/>
    <property type="match status" value="1"/>
</dbReference>
<accession>A0A9W8I7A1</accession>
<comment type="similarity">
    <text evidence="2">Belongs to the serine/threonine dehydratase family.</text>
</comment>
<dbReference type="EMBL" id="JANBUW010001521">
    <property type="protein sequence ID" value="KAJ2843108.1"/>
    <property type="molecule type" value="Genomic_DNA"/>
</dbReference>
<dbReference type="InterPro" id="IPR036052">
    <property type="entry name" value="TrpB-like_PALP_sf"/>
</dbReference>
<feature type="region of interest" description="Disordered" evidence="7">
    <location>
        <begin position="254"/>
        <end position="282"/>
    </location>
</feature>
<evidence type="ECO:0000259" key="8">
    <source>
        <dbReference type="Pfam" id="PF00291"/>
    </source>
</evidence>
<comment type="cofactor">
    <cofactor evidence="1">
        <name>pyridoxal 5'-phosphate</name>
        <dbReference type="ChEBI" id="CHEBI:597326"/>
    </cofactor>
</comment>
<keyword evidence="4" id="KW-0663">Pyridoxal phosphate</keyword>
<dbReference type="Proteomes" id="UP001139887">
    <property type="component" value="Unassembled WGS sequence"/>
</dbReference>
<dbReference type="InterPro" id="IPR050147">
    <property type="entry name" value="Ser/Thr_Dehydratase"/>
</dbReference>